<dbReference type="GO" id="GO:0005829">
    <property type="term" value="C:cytosol"/>
    <property type="evidence" value="ECO:0007669"/>
    <property type="project" value="TreeGrafter"/>
</dbReference>
<dbReference type="Pfam" id="PF00069">
    <property type="entry name" value="Pkinase"/>
    <property type="match status" value="1"/>
</dbReference>
<dbReference type="Gene3D" id="3.30.200.20">
    <property type="entry name" value="Phosphorylase Kinase, domain 1"/>
    <property type="match status" value="1"/>
</dbReference>
<evidence type="ECO:0000256" key="4">
    <source>
        <dbReference type="ARBA" id="ARBA00022840"/>
    </source>
</evidence>
<dbReference type="GO" id="GO:0004674">
    <property type="term" value="F:protein serine/threonine kinase activity"/>
    <property type="evidence" value="ECO:0007669"/>
    <property type="project" value="UniProtKB-KW"/>
</dbReference>
<accession>A0A0M4DH85</accession>
<gene>
    <name evidence="6" type="ORF">DSOUD_1597</name>
</gene>
<evidence type="ECO:0000256" key="3">
    <source>
        <dbReference type="ARBA" id="ARBA00022777"/>
    </source>
</evidence>
<dbReference type="SMART" id="SM00220">
    <property type="entry name" value="S_TKc"/>
    <property type="match status" value="1"/>
</dbReference>
<proteinExistence type="predicted"/>
<keyword evidence="4" id="KW-0067">ATP-binding</keyword>
<evidence type="ECO:0000259" key="5">
    <source>
        <dbReference type="PROSITE" id="PS50011"/>
    </source>
</evidence>
<dbReference type="GO" id="GO:0005524">
    <property type="term" value="F:ATP binding"/>
    <property type="evidence" value="ECO:0007669"/>
    <property type="project" value="UniProtKB-KW"/>
</dbReference>
<dbReference type="GO" id="GO:0034045">
    <property type="term" value="C:phagophore assembly site membrane"/>
    <property type="evidence" value="ECO:0007669"/>
    <property type="project" value="TreeGrafter"/>
</dbReference>
<dbReference type="InterPro" id="IPR045269">
    <property type="entry name" value="Atg1-like"/>
</dbReference>
<dbReference type="GO" id="GO:0042594">
    <property type="term" value="P:response to starvation"/>
    <property type="evidence" value="ECO:0007669"/>
    <property type="project" value="TreeGrafter"/>
</dbReference>
<evidence type="ECO:0000313" key="6">
    <source>
        <dbReference type="EMBL" id="ALC16375.1"/>
    </source>
</evidence>
<dbReference type="InterPro" id="IPR011009">
    <property type="entry name" value="Kinase-like_dom_sf"/>
</dbReference>
<dbReference type="PATRIC" id="fig|1603606.3.peg.1739"/>
<dbReference type="Gene3D" id="1.10.510.10">
    <property type="entry name" value="Transferase(Phosphotransferase) domain 1"/>
    <property type="match status" value="1"/>
</dbReference>
<dbReference type="PROSITE" id="PS50011">
    <property type="entry name" value="PROTEIN_KINASE_DOM"/>
    <property type="match status" value="1"/>
</dbReference>
<sequence length="391" mass="45727">MIADFLIESLLGAELNSRFINIKCLNYPPPSGQPKRGYFSIVFAAKDKQTGKDVVIKFMDPDSLANDYRINCFKREPRILKVIKDVPRCLQLVEELCRFNIMVNVPGSSPFKVPCDYFVTEYIENDIDEYFFSEESNSTLEKLVLFRQIVNSVEAIHRKHIFHRDLKPDNMRSRGVLENRIVYVIDFGTAARYDSAKILDEYGVGFHVGANMYSAPEAFLGFSGDREIAKYTDFYALGCILYELFNERMYFVELDKNPNFRLALNAMAYELNKYSSREEKIKSWNENINRIKRMVRYPHFQGGGCSAERSIIDMIINLQQRLCAFDFNNRLSDFESIRVVINKSISVIMNEKDQQRILARKDEIKRNKILKIQKKNEKLNRYLLHHRGLEC</sequence>
<dbReference type="PANTHER" id="PTHR24348">
    <property type="entry name" value="SERINE/THREONINE-PROTEIN KINASE UNC-51-RELATED"/>
    <property type="match status" value="1"/>
</dbReference>
<dbReference type="GO" id="GO:0005776">
    <property type="term" value="C:autophagosome"/>
    <property type="evidence" value="ECO:0007669"/>
    <property type="project" value="TreeGrafter"/>
</dbReference>
<keyword evidence="1" id="KW-0808">Transferase</keyword>
<keyword evidence="7" id="KW-1185">Reference proteome</keyword>
<keyword evidence="6" id="KW-0723">Serine/threonine-protein kinase</keyword>
<dbReference type="RefSeq" id="WP_082351139.1">
    <property type="nucleotide sequence ID" value="NZ_CP010802.1"/>
</dbReference>
<dbReference type="SUPFAM" id="SSF56112">
    <property type="entry name" value="Protein kinase-like (PK-like)"/>
    <property type="match status" value="1"/>
</dbReference>
<organism evidence="6 7">
    <name type="scientific">Desulfuromonas soudanensis</name>
    <dbReference type="NCBI Taxonomy" id="1603606"/>
    <lineage>
        <taxon>Bacteria</taxon>
        <taxon>Pseudomonadati</taxon>
        <taxon>Thermodesulfobacteriota</taxon>
        <taxon>Desulfuromonadia</taxon>
        <taxon>Desulfuromonadales</taxon>
        <taxon>Desulfuromonadaceae</taxon>
        <taxon>Desulfuromonas</taxon>
    </lineage>
</organism>
<dbReference type="STRING" id="1603606.DSOUD_1597"/>
<dbReference type="Proteomes" id="UP000057158">
    <property type="component" value="Chromosome"/>
</dbReference>
<dbReference type="AlphaFoldDB" id="A0A0M4DH85"/>
<dbReference type="PANTHER" id="PTHR24348:SF22">
    <property type="entry name" value="NON-SPECIFIC SERINE_THREONINE PROTEIN KINASE"/>
    <property type="match status" value="1"/>
</dbReference>
<dbReference type="EMBL" id="CP010802">
    <property type="protein sequence ID" value="ALC16375.1"/>
    <property type="molecule type" value="Genomic_DNA"/>
</dbReference>
<evidence type="ECO:0000313" key="7">
    <source>
        <dbReference type="Proteomes" id="UP000057158"/>
    </source>
</evidence>
<dbReference type="KEGG" id="des:DSOUD_1597"/>
<keyword evidence="3 6" id="KW-0418">Kinase</keyword>
<evidence type="ECO:0000256" key="1">
    <source>
        <dbReference type="ARBA" id="ARBA00022679"/>
    </source>
</evidence>
<dbReference type="InterPro" id="IPR000719">
    <property type="entry name" value="Prot_kinase_dom"/>
</dbReference>
<evidence type="ECO:0000256" key="2">
    <source>
        <dbReference type="ARBA" id="ARBA00022741"/>
    </source>
</evidence>
<protein>
    <submittedName>
        <fullName evidence="6">Serine/threonine protein kinase</fullName>
    </submittedName>
</protein>
<name>A0A0M4DH85_9BACT</name>
<reference evidence="6 7" key="1">
    <citation type="submission" date="2015-07" db="EMBL/GenBank/DDBJ databases">
        <title>Isolation and Genomic Characterization of a Novel Halophilic Metal-Reducing Deltaproteobacterium from the Deep Subsurface.</title>
        <authorList>
            <person name="Badalamenti J.P."/>
            <person name="Summers Z.M."/>
            <person name="Gralnick J.A."/>
            <person name="Bond D.R."/>
        </authorList>
    </citation>
    <scope>NUCLEOTIDE SEQUENCE [LARGE SCALE GENOMIC DNA]</scope>
    <source>
        <strain evidence="6 7">WTL</strain>
    </source>
</reference>
<feature type="domain" description="Protein kinase" evidence="5">
    <location>
        <begin position="28"/>
        <end position="345"/>
    </location>
</feature>
<keyword evidence="2" id="KW-0547">Nucleotide-binding</keyword>